<dbReference type="CDD" id="cd05195">
    <property type="entry name" value="enoyl_red"/>
    <property type="match status" value="1"/>
</dbReference>
<evidence type="ECO:0000313" key="10">
    <source>
        <dbReference type="EMBL" id="CAD7645202.1"/>
    </source>
</evidence>
<dbReference type="InterPro" id="IPR020843">
    <property type="entry name" value="ER"/>
</dbReference>
<dbReference type="Gene3D" id="3.90.180.10">
    <property type="entry name" value="Medium-chain alcohol dehydrogenases, catalytic domain"/>
    <property type="match status" value="1"/>
</dbReference>
<dbReference type="Proteomes" id="UP000759131">
    <property type="component" value="Unassembled WGS sequence"/>
</dbReference>
<dbReference type="InterPro" id="IPR049391">
    <property type="entry name" value="FAS_pseudo-KR"/>
</dbReference>
<dbReference type="SMART" id="SM00829">
    <property type="entry name" value="PKS_ER"/>
    <property type="match status" value="1"/>
</dbReference>
<evidence type="ECO:0000256" key="2">
    <source>
        <dbReference type="ARBA" id="ARBA00022516"/>
    </source>
</evidence>
<dbReference type="OrthoDB" id="6504497at2759"/>
<dbReference type="InterPro" id="IPR011032">
    <property type="entry name" value="GroES-like_sf"/>
</dbReference>
<accession>A0A7R9LNZ2</accession>
<dbReference type="GO" id="GO:0016491">
    <property type="term" value="F:oxidoreductase activity"/>
    <property type="evidence" value="ECO:0007669"/>
    <property type="project" value="UniProtKB-KW"/>
</dbReference>
<keyword evidence="8" id="KW-0511">Multifunctional enzyme</keyword>
<keyword evidence="3" id="KW-0276">Fatty acid metabolism</keyword>
<evidence type="ECO:0000256" key="5">
    <source>
        <dbReference type="ARBA" id="ARBA00023002"/>
    </source>
</evidence>
<dbReference type="Gene3D" id="3.40.50.720">
    <property type="entry name" value="NAD(P)-binding Rossmann-like Domain"/>
    <property type="match status" value="1"/>
</dbReference>
<dbReference type="EMBL" id="OC888065">
    <property type="protein sequence ID" value="CAD7645202.1"/>
    <property type="molecule type" value="Genomic_DNA"/>
</dbReference>
<keyword evidence="4" id="KW-0521">NADP</keyword>
<evidence type="ECO:0000256" key="3">
    <source>
        <dbReference type="ARBA" id="ARBA00022832"/>
    </source>
</evidence>
<evidence type="ECO:0000256" key="6">
    <source>
        <dbReference type="ARBA" id="ARBA00023098"/>
    </source>
</evidence>
<reference evidence="10" key="1">
    <citation type="submission" date="2020-11" db="EMBL/GenBank/DDBJ databases">
        <authorList>
            <person name="Tran Van P."/>
        </authorList>
    </citation>
    <scope>NUCLEOTIDE SEQUENCE</scope>
</reference>
<keyword evidence="5" id="KW-0560">Oxidoreductase</keyword>
<dbReference type="InterPro" id="IPR050091">
    <property type="entry name" value="PKS_NRPS_Biosynth_Enz"/>
</dbReference>
<keyword evidence="2" id="KW-0444">Lipid biosynthesis</keyword>
<feature type="non-terminal residue" evidence="10">
    <location>
        <position position="431"/>
    </location>
</feature>
<name>A0A7R9LNZ2_9ACAR</name>
<feature type="domain" description="Enoyl reductase (ER)" evidence="9">
    <location>
        <begin position="181"/>
        <end position="431"/>
    </location>
</feature>
<dbReference type="SUPFAM" id="SSF51735">
    <property type="entry name" value="NAD(P)-binding Rossmann-fold domains"/>
    <property type="match status" value="1"/>
</dbReference>
<gene>
    <name evidence="10" type="ORF">OSB1V03_LOCUS20393</name>
</gene>
<proteinExistence type="predicted"/>
<evidence type="ECO:0000256" key="7">
    <source>
        <dbReference type="ARBA" id="ARBA00023160"/>
    </source>
</evidence>
<evidence type="ECO:0000256" key="8">
    <source>
        <dbReference type="ARBA" id="ARBA00023268"/>
    </source>
</evidence>
<evidence type="ECO:0000256" key="4">
    <source>
        <dbReference type="ARBA" id="ARBA00022857"/>
    </source>
</evidence>
<dbReference type="GO" id="GO:0006633">
    <property type="term" value="P:fatty acid biosynthetic process"/>
    <property type="evidence" value="ECO:0007669"/>
    <property type="project" value="UniProtKB-KW"/>
</dbReference>
<dbReference type="Pfam" id="PF00107">
    <property type="entry name" value="ADH_zinc_N"/>
    <property type="match status" value="1"/>
</dbReference>
<protein>
    <recommendedName>
        <fullName evidence="9">Enoyl reductase (ER) domain-containing protein</fullName>
    </recommendedName>
</protein>
<dbReference type="InterPro" id="IPR013149">
    <property type="entry name" value="ADH-like_C"/>
</dbReference>
<sequence>MAISRDATVTSAVQRIGFRLVSHKSDCFSVHSLLCRKIISEPSIGRQIFIGFTNNYRTWLQSFQRELSGIGDKPVDQNIWLVANGSAEGLLGFVKCIRKEPNGHRVRALQIMDTSGGDERQKPRAALLDKTNAVFNDIIKNDLAINVVSGGQTGHYVLNELPARRQTVDSEHCFLNLRNRGDLSSFEWFQSQHKQWPLNRRVGEKLVHIYYSALNFKDIMLATGRLQSESPTGETECLIGFEFAGRDENMNRVMGMVSSKALATTCLVKDADFLWPIPDRWSMEEAATVPCVYATAYYALIIRGRLRREETVLIHSGSGGVGQAAIRICLSLGCRLLITVGSDAKRLFLQKLFPALDDRCFSTSRDATAFRRHVMTETDGSGVDVVLNSLSEEKLFASLDCLAANGRFLEIGKYDFAKDTILSTDYHHIYR</sequence>
<dbReference type="SUPFAM" id="SSF50129">
    <property type="entry name" value="GroES-like"/>
    <property type="match status" value="1"/>
</dbReference>
<evidence type="ECO:0000256" key="1">
    <source>
        <dbReference type="ARBA" id="ARBA00022450"/>
    </source>
</evidence>
<organism evidence="10">
    <name type="scientific">Medioppia subpectinata</name>
    <dbReference type="NCBI Taxonomy" id="1979941"/>
    <lineage>
        <taxon>Eukaryota</taxon>
        <taxon>Metazoa</taxon>
        <taxon>Ecdysozoa</taxon>
        <taxon>Arthropoda</taxon>
        <taxon>Chelicerata</taxon>
        <taxon>Arachnida</taxon>
        <taxon>Acari</taxon>
        <taxon>Acariformes</taxon>
        <taxon>Sarcoptiformes</taxon>
        <taxon>Oribatida</taxon>
        <taxon>Brachypylina</taxon>
        <taxon>Oppioidea</taxon>
        <taxon>Oppiidae</taxon>
        <taxon>Medioppia</taxon>
    </lineage>
</organism>
<evidence type="ECO:0000259" key="9">
    <source>
        <dbReference type="SMART" id="SM00829"/>
    </source>
</evidence>
<keyword evidence="11" id="KW-1185">Reference proteome</keyword>
<dbReference type="EMBL" id="CAJPIZ010033490">
    <property type="protein sequence ID" value="CAG2120446.1"/>
    <property type="molecule type" value="Genomic_DNA"/>
</dbReference>
<dbReference type="AlphaFoldDB" id="A0A7R9LNZ2"/>
<keyword evidence="1" id="KW-0596">Phosphopantetheine</keyword>
<keyword evidence="7" id="KW-0275">Fatty acid biosynthesis</keyword>
<dbReference type="GO" id="GO:0004312">
    <property type="term" value="F:fatty acid synthase activity"/>
    <property type="evidence" value="ECO:0007669"/>
    <property type="project" value="TreeGrafter"/>
</dbReference>
<dbReference type="PANTHER" id="PTHR43775:SF7">
    <property type="entry name" value="FATTY ACID SYNTHASE"/>
    <property type="match status" value="1"/>
</dbReference>
<keyword evidence="6" id="KW-0443">Lipid metabolism</keyword>
<dbReference type="PANTHER" id="PTHR43775">
    <property type="entry name" value="FATTY ACID SYNTHASE"/>
    <property type="match status" value="1"/>
</dbReference>
<dbReference type="Pfam" id="PF21149">
    <property type="entry name" value="FAS_pseudo-KR"/>
    <property type="match status" value="1"/>
</dbReference>
<evidence type="ECO:0000313" key="11">
    <source>
        <dbReference type="Proteomes" id="UP000759131"/>
    </source>
</evidence>
<dbReference type="InterPro" id="IPR036291">
    <property type="entry name" value="NAD(P)-bd_dom_sf"/>
</dbReference>